<keyword evidence="13" id="KW-0998">Cell outer membrane</keyword>
<reference evidence="18 19" key="1">
    <citation type="submission" date="2020-04" db="EMBL/GenBank/DDBJ databases">
        <title>Vibrio sp. SM6, a novel species isolated from seawater.</title>
        <authorList>
            <person name="Wang X."/>
        </authorList>
    </citation>
    <scope>NUCLEOTIDE SEQUENCE [LARGE SCALE GENOMIC DNA]</scope>
    <source>
        <strain evidence="18 19">SM6</strain>
    </source>
</reference>
<name>A0A7X8TQ66_9VIBR</name>
<keyword evidence="12" id="KW-0564">Palmitate</keyword>
<feature type="domain" description="Soluble ligand binding" evidence="16">
    <location>
        <begin position="238"/>
        <end position="280"/>
    </location>
</feature>
<evidence type="ECO:0000313" key="18">
    <source>
        <dbReference type="EMBL" id="NLS12912.1"/>
    </source>
</evidence>
<evidence type="ECO:0000256" key="8">
    <source>
        <dbReference type="ARBA" id="ARBA00023047"/>
    </source>
</evidence>
<protein>
    <submittedName>
        <fullName evidence="18">Sugar ABC transporter substrate-binding protein</fullName>
    </submittedName>
</protein>
<keyword evidence="6" id="KW-0812">Transmembrane</keyword>
<comment type="caution">
    <text evidence="18">The sequence shown here is derived from an EMBL/GenBank/DDBJ whole genome shotgun (WGS) entry which is preliminary data.</text>
</comment>
<dbReference type="Pfam" id="PF02563">
    <property type="entry name" value="Poly_export"/>
    <property type="match status" value="1"/>
</dbReference>
<feature type="domain" description="Polysaccharide export protein N-terminal" evidence="15">
    <location>
        <begin position="51"/>
        <end position="117"/>
    </location>
</feature>
<accession>A0A7X8TQ66</accession>
<keyword evidence="14" id="KW-0449">Lipoprotein</keyword>
<keyword evidence="3" id="KW-0813">Transport</keyword>
<keyword evidence="19" id="KW-1185">Reference proteome</keyword>
<dbReference type="Pfam" id="PF10531">
    <property type="entry name" value="SLBB"/>
    <property type="match status" value="5"/>
</dbReference>
<evidence type="ECO:0000256" key="14">
    <source>
        <dbReference type="ARBA" id="ARBA00023288"/>
    </source>
</evidence>
<evidence type="ECO:0000256" key="11">
    <source>
        <dbReference type="ARBA" id="ARBA00023136"/>
    </source>
</evidence>
<dbReference type="GO" id="GO:0009279">
    <property type="term" value="C:cell outer membrane"/>
    <property type="evidence" value="ECO:0007669"/>
    <property type="project" value="UniProtKB-SubCell"/>
</dbReference>
<feature type="domain" description="Soluble ligand binding" evidence="16">
    <location>
        <begin position="326"/>
        <end position="378"/>
    </location>
</feature>
<evidence type="ECO:0000256" key="7">
    <source>
        <dbReference type="ARBA" id="ARBA00022729"/>
    </source>
</evidence>
<keyword evidence="9" id="KW-0406">Ion transport</keyword>
<dbReference type="GO" id="GO:0046930">
    <property type="term" value="C:pore complex"/>
    <property type="evidence" value="ECO:0007669"/>
    <property type="project" value="UniProtKB-KW"/>
</dbReference>
<dbReference type="Gene3D" id="3.30.1950.10">
    <property type="entry name" value="wza like domain"/>
    <property type="match status" value="1"/>
</dbReference>
<dbReference type="InterPro" id="IPR019554">
    <property type="entry name" value="Soluble_ligand-bd"/>
</dbReference>
<keyword evidence="11" id="KW-0472">Membrane</keyword>
<feature type="domain" description="Soluble ligand binding" evidence="16">
    <location>
        <begin position="131"/>
        <end position="176"/>
    </location>
</feature>
<evidence type="ECO:0000256" key="6">
    <source>
        <dbReference type="ARBA" id="ARBA00022692"/>
    </source>
</evidence>
<evidence type="ECO:0000259" key="15">
    <source>
        <dbReference type="Pfam" id="PF02563"/>
    </source>
</evidence>
<evidence type="ECO:0000256" key="5">
    <source>
        <dbReference type="ARBA" id="ARBA00022597"/>
    </source>
</evidence>
<evidence type="ECO:0000256" key="2">
    <source>
        <dbReference type="ARBA" id="ARBA00009450"/>
    </source>
</evidence>
<gene>
    <name evidence="18" type="ORF">HGP28_08420</name>
</gene>
<proteinExistence type="inferred from homology"/>
<dbReference type="InterPro" id="IPR003715">
    <property type="entry name" value="Poly_export_N"/>
</dbReference>
<dbReference type="GO" id="GO:0015159">
    <property type="term" value="F:polysaccharide transmembrane transporter activity"/>
    <property type="evidence" value="ECO:0007669"/>
    <property type="project" value="InterPro"/>
</dbReference>
<evidence type="ECO:0000259" key="17">
    <source>
        <dbReference type="Pfam" id="PF22461"/>
    </source>
</evidence>
<evidence type="ECO:0000256" key="4">
    <source>
        <dbReference type="ARBA" id="ARBA00022452"/>
    </source>
</evidence>
<comment type="similarity">
    <text evidence="2">Belongs to the BexD/CtrA/VexA family.</text>
</comment>
<dbReference type="EMBL" id="JABAIK010000007">
    <property type="protein sequence ID" value="NLS12912.1"/>
    <property type="molecule type" value="Genomic_DNA"/>
</dbReference>
<dbReference type="GO" id="GO:0006811">
    <property type="term" value="P:monoatomic ion transport"/>
    <property type="evidence" value="ECO:0007669"/>
    <property type="project" value="UniProtKB-KW"/>
</dbReference>
<dbReference type="AlphaFoldDB" id="A0A7X8TQ66"/>
<dbReference type="Pfam" id="PF22461">
    <property type="entry name" value="SLBB_2"/>
    <property type="match status" value="1"/>
</dbReference>
<dbReference type="PANTHER" id="PTHR33619:SF3">
    <property type="entry name" value="POLYSACCHARIDE EXPORT PROTEIN GFCE-RELATED"/>
    <property type="match status" value="1"/>
</dbReference>
<feature type="domain" description="Soluble ligand binding" evidence="16">
    <location>
        <begin position="621"/>
        <end position="663"/>
    </location>
</feature>
<keyword evidence="5" id="KW-0762">Sugar transport</keyword>
<sequence>MIALIHSNKCQSVARWQPGGFLFALALTLAFVTLLLTSFALAANDGIVGEKVDYQVQIGDEITVLLPGETTLNQAFQVDRQGRITLPEIGPIAVTGQNETALKQTVNRALSRVFRDLSALQVLITKRQLLVTVQGYVLEPGEVTLNQNASVQMAIVAAGGVRPGAQLDKFQLRRGSQIITFDYKKFLDTGDSALLPQLQSLDLLFVPASPMIGNIEQTFDPAKLADSGDAANERSAIKVFGEVLSPGSFSAKQSNNLVDLLMRAGGVTRYAAVEQIRVISNNEPKIFDLKQYLDSGDESLLPSINEGATIFVPKQEEEIKAGSNTVYVMGEVAKPGAFEGKENATFIDILANAGGPTRFAESRQIRIIRRDGTTIPFDLTLFSEGKMAGAMPKMQPGDAIFVPEKLDINEKSWLKVSPDRAVRVLGEVVRPSRVEWSSEMSLLDLLAHVGGPTSRADTSRIEVVTPTGPNQTQATVFNLDTFISAGKPDSELPKIRAGSTVRIHDLPDDPTDNKSKWIRQSSDSSIYILGQVGAPGRYRFTEQMNFLDILAAADGPNERADLHNIRITHLDGQHARVSRLNLALFFETGDATLLPEVNIGDTIYVPAKDRSWLDNTKEETVRVLGAVNKPGRYPFDDSMTILDLLAEAGGTSDNAYVEKIAVVNLSCCADQARTFDLSRFSRTARFEDLPVVRVGDTIYVPTREESLATQVRNGLSDLFQVIGIAALIGVL</sequence>
<dbReference type="Proteomes" id="UP000535589">
    <property type="component" value="Unassembled WGS sequence"/>
</dbReference>
<evidence type="ECO:0000256" key="10">
    <source>
        <dbReference type="ARBA" id="ARBA00023114"/>
    </source>
</evidence>
<dbReference type="PANTHER" id="PTHR33619">
    <property type="entry name" value="POLYSACCHARIDE EXPORT PROTEIN GFCE-RELATED"/>
    <property type="match status" value="1"/>
</dbReference>
<dbReference type="InterPro" id="IPR054765">
    <property type="entry name" value="SLBB_dom"/>
</dbReference>
<evidence type="ECO:0000256" key="13">
    <source>
        <dbReference type="ARBA" id="ARBA00023237"/>
    </source>
</evidence>
<dbReference type="InterPro" id="IPR049712">
    <property type="entry name" value="Poly_export"/>
</dbReference>
<feature type="domain" description="SLBB" evidence="17">
    <location>
        <begin position="526"/>
        <end position="605"/>
    </location>
</feature>
<evidence type="ECO:0000313" key="19">
    <source>
        <dbReference type="Proteomes" id="UP000535589"/>
    </source>
</evidence>
<organism evidence="18 19">
    <name type="scientific">Vibrio agarilyticus</name>
    <dbReference type="NCBI Taxonomy" id="2726741"/>
    <lineage>
        <taxon>Bacteria</taxon>
        <taxon>Pseudomonadati</taxon>
        <taxon>Pseudomonadota</taxon>
        <taxon>Gammaproteobacteria</taxon>
        <taxon>Vibrionales</taxon>
        <taxon>Vibrionaceae</taxon>
        <taxon>Vibrio</taxon>
    </lineage>
</organism>
<keyword evidence="7" id="KW-0732">Signal</keyword>
<dbReference type="GO" id="GO:0015288">
    <property type="term" value="F:porin activity"/>
    <property type="evidence" value="ECO:0007669"/>
    <property type="project" value="UniProtKB-KW"/>
</dbReference>
<evidence type="ECO:0000256" key="12">
    <source>
        <dbReference type="ARBA" id="ARBA00023139"/>
    </source>
</evidence>
<keyword evidence="4" id="KW-1134">Transmembrane beta strand</keyword>
<dbReference type="Gene3D" id="3.10.560.10">
    <property type="entry name" value="Outer membrane lipoprotein wza domain like"/>
    <property type="match status" value="6"/>
</dbReference>
<evidence type="ECO:0000256" key="3">
    <source>
        <dbReference type="ARBA" id="ARBA00022448"/>
    </source>
</evidence>
<evidence type="ECO:0000256" key="9">
    <source>
        <dbReference type="ARBA" id="ARBA00023065"/>
    </source>
</evidence>
<feature type="domain" description="Soluble ligand binding" evidence="16">
    <location>
        <begin position="422"/>
        <end position="465"/>
    </location>
</feature>
<keyword evidence="8" id="KW-0625">Polysaccharide transport</keyword>
<evidence type="ECO:0000259" key="16">
    <source>
        <dbReference type="Pfam" id="PF10531"/>
    </source>
</evidence>
<evidence type="ECO:0000256" key="1">
    <source>
        <dbReference type="ARBA" id="ARBA00004571"/>
    </source>
</evidence>
<keyword evidence="10" id="KW-0626">Porin</keyword>
<comment type="subcellular location">
    <subcellularLocation>
        <location evidence="1">Cell outer membrane</location>
        <topology evidence="1">Multi-pass membrane protein</topology>
    </subcellularLocation>
</comment>